<name>F8NLN3_SERL9</name>
<feature type="region of interest" description="Disordered" evidence="1">
    <location>
        <begin position="1"/>
        <end position="21"/>
    </location>
</feature>
<protein>
    <submittedName>
        <fullName evidence="2">Uncharacterized protein</fullName>
    </submittedName>
</protein>
<dbReference type="HOGENOM" id="CLU_2980530_0_0_1"/>
<evidence type="ECO:0000256" key="1">
    <source>
        <dbReference type="SAM" id="MobiDB-lite"/>
    </source>
</evidence>
<dbReference type="KEGG" id="sla:SERLADRAFT_434087"/>
<dbReference type="AlphaFoldDB" id="F8NLN3"/>
<dbReference type="EMBL" id="GL945430">
    <property type="protein sequence ID" value="EGO28214.1"/>
    <property type="molecule type" value="Genomic_DNA"/>
</dbReference>
<sequence>MITSSSSHNSASSSSDGAPGKLSQAWFPSVAQMDYQAGSIKPRRFKMCALPSLNSMKW</sequence>
<evidence type="ECO:0000313" key="3">
    <source>
        <dbReference type="Proteomes" id="UP000008064"/>
    </source>
</evidence>
<proteinExistence type="predicted"/>
<accession>F8NLN3</accession>
<organism evidence="3">
    <name type="scientific">Serpula lacrymans var. lacrymans (strain S7.9)</name>
    <name type="common">Dry rot fungus</name>
    <dbReference type="NCBI Taxonomy" id="578457"/>
    <lineage>
        <taxon>Eukaryota</taxon>
        <taxon>Fungi</taxon>
        <taxon>Dikarya</taxon>
        <taxon>Basidiomycota</taxon>
        <taxon>Agaricomycotina</taxon>
        <taxon>Agaricomycetes</taxon>
        <taxon>Agaricomycetidae</taxon>
        <taxon>Boletales</taxon>
        <taxon>Coniophorineae</taxon>
        <taxon>Serpulaceae</taxon>
        <taxon>Serpula</taxon>
    </lineage>
</organism>
<dbReference type="RefSeq" id="XP_007314413.1">
    <property type="nucleotide sequence ID" value="XM_007314351.1"/>
</dbReference>
<reference evidence="3" key="1">
    <citation type="journal article" date="2011" name="Science">
        <title>The plant cell wall-decomposing machinery underlies the functional diversity of forest fungi.</title>
        <authorList>
            <person name="Eastwood D.C."/>
            <person name="Floudas D."/>
            <person name="Binder M."/>
            <person name="Majcherczyk A."/>
            <person name="Schneider P."/>
            <person name="Aerts A."/>
            <person name="Asiegbu F.O."/>
            <person name="Baker S.E."/>
            <person name="Barry K."/>
            <person name="Bendiksby M."/>
            <person name="Blumentritt M."/>
            <person name="Coutinho P.M."/>
            <person name="Cullen D."/>
            <person name="de Vries R.P."/>
            <person name="Gathman A."/>
            <person name="Goodell B."/>
            <person name="Henrissat B."/>
            <person name="Ihrmark K."/>
            <person name="Kauserud H."/>
            <person name="Kohler A."/>
            <person name="LaButti K."/>
            <person name="Lapidus A."/>
            <person name="Lavin J.L."/>
            <person name="Lee Y.-H."/>
            <person name="Lindquist E."/>
            <person name="Lilly W."/>
            <person name="Lucas S."/>
            <person name="Morin E."/>
            <person name="Murat C."/>
            <person name="Oguiza J.A."/>
            <person name="Park J."/>
            <person name="Pisabarro A.G."/>
            <person name="Riley R."/>
            <person name="Rosling A."/>
            <person name="Salamov A."/>
            <person name="Schmidt O."/>
            <person name="Schmutz J."/>
            <person name="Skrede I."/>
            <person name="Stenlid J."/>
            <person name="Wiebenga A."/>
            <person name="Xie X."/>
            <person name="Kuees U."/>
            <person name="Hibbett D.S."/>
            <person name="Hoffmeister D."/>
            <person name="Hoegberg N."/>
            <person name="Martin F."/>
            <person name="Grigoriev I.V."/>
            <person name="Watkinson S.C."/>
        </authorList>
    </citation>
    <scope>NUCLEOTIDE SEQUENCE [LARGE SCALE GENOMIC DNA]</scope>
    <source>
        <strain evidence="3">S7.9</strain>
    </source>
</reference>
<feature type="compositionally biased region" description="Low complexity" evidence="1">
    <location>
        <begin position="1"/>
        <end position="15"/>
    </location>
</feature>
<dbReference type="Proteomes" id="UP000008064">
    <property type="component" value="Unassembled WGS sequence"/>
</dbReference>
<gene>
    <name evidence="2" type="ORF">SERLADRAFT_434087</name>
</gene>
<dbReference type="GeneID" id="18814308"/>
<evidence type="ECO:0000313" key="2">
    <source>
        <dbReference type="EMBL" id="EGO28214.1"/>
    </source>
</evidence>